<dbReference type="InterPro" id="IPR017025">
    <property type="entry name" value="Cancer-assoc_antigen_RCAS1"/>
</dbReference>
<dbReference type="AlphaFoldDB" id="A0A8W8N165"/>
<feature type="compositionally biased region" description="Basic and acidic residues" evidence="1">
    <location>
        <begin position="168"/>
        <end position="200"/>
    </location>
</feature>
<dbReference type="EnsemblMetazoa" id="G4861.3">
    <property type="protein sequence ID" value="G4861.3:cds"/>
    <property type="gene ID" value="G4861"/>
</dbReference>
<feature type="region of interest" description="Disordered" evidence="1">
    <location>
        <begin position="76"/>
        <end position="102"/>
    </location>
</feature>
<dbReference type="PANTHER" id="PTHR15208:SF2">
    <property type="entry name" value="RECEPTOR-BINDING CANCER ANTIGEN EXPRESSED ON SISO CELLS"/>
    <property type="match status" value="1"/>
</dbReference>
<dbReference type="PANTHER" id="PTHR15208">
    <property type="entry name" value="RECEPTOR-BINDING CANCER ANTIGEN EXPRESSED ON SISO CELLS CANCER ASSOCIATED SURFACE ANTIGEN RCAS1 ESTROGEN RECEPTOR-BINDING FRAGMENT- ASSOCIATED GENE 9 PROTEIN"/>
    <property type="match status" value="1"/>
</dbReference>
<proteinExistence type="predicted"/>
<protein>
    <recommendedName>
        <fullName evidence="4">Receptor-binding cancer antigen expressed on SiSo cells</fullName>
    </recommendedName>
</protein>
<evidence type="ECO:0008006" key="4">
    <source>
        <dbReference type="Google" id="ProtNLM"/>
    </source>
</evidence>
<dbReference type="Proteomes" id="UP000005408">
    <property type="component" value="Unassembled WGS sequence"/>
</dbReference>
<name>A0A8W8N165_MAGGI</name>
<evidence type="ECO:0000313" key="2">
    <source>
        <dbReference type="EnsemblMetazoa" id="G4861.1:cds"/>
    </source>
</evidence>
<reference evidence="2" key="1">
    <citation type="submission" date="2022-08" db="UniProtKB">
        <authorList>
            <consortium name="EnsemblMetazoa"/>
        </authorList>
    </citation>
    <scope>IDENTIFICATION</scope>
    <source>
        <strain evidence="2">05x7-T-G4-1.051#20</strain>
    </source>
</reference>
<dbReference type="GO" id="GO:0030141">
    <property type="term" value="C:secretory granule"/>
    <property type="evidence" value="ECO:0007669"/>
    <property type="project" value="TreeGrafter"/>
</dbReference>
<keyword evidence="3" id="KW-1185">Reference proteome</keyword>
<dbReference type="EnsemblMetazoa" id="G4861.1">
    <property type="protein sequence ID" value="G4861.1:cds"/>
    <property type="gene ID" value="G4861"/>
</dbReference>
<sequence>MIRVIWNVIKKIFGILLTILSPLKRLICRRKRRTSDTILPMSNHYSIPQDFNQMPANTEEEFQAWDDWDSESKRIASNGLAGNSRTKKDSQGEEDDIDFFSDMTPRIKKQKKVYIGGNTSSSQSNANKFALSADVPINHGSELGSWEDTENAWGEESLEDLSWQADEAIKQSRKSEQQRRLQEHARRKMEKEQARSKKDSSFAAVRLSS</sequence>
<dbReference type="PIRSF" id="PIRSF034247">
    <property type="entry name" value="RCAS1"/>
    <property type="match status" value="1"/>
</dbReference>
<accession>A0A8W8N165</accession>
<organism evidence="2 3">
    <name type="scientific">Magallana gigas</name>
    <name type="common">Pacific oyster</name>
    <name type="synonym">Crassostrea gigas</name>
    <dbReference type="NCBI Taxonomy" id="29159"/>
    <lineage>
        <taxon>Eukaryota</taxon>
        <taxon>Metazoa</taxon>
        <taxon>Spiralia</taxon>
        <taxon>Lophotrochozoa</taxon>
        <taxon>Mollusca</taxon>
        <taxon>Bivalvia</taxon>
        <taxon>Autobranchia</taxon>
        <taxon>Pteriomorphia</taxon>
        <taxon>Ostreida</taxon>
        <taxon>Ostreoidea</taxon>
        <taxon>Ostreidae</taxon>
        <taxon>Magallana</taxon>
    </lineage>
</organism>
<feature type="region of interest" description="Disordered" evidence="1">
    <location>
        <begin position="168"/>
        <end position="209"/>
    </location>
</feature>
<evidence type="ECO:0000313" key="3">
    <source>
        <dbReference type="Proteomes" id="UP000005408"/>
    </source>
</evidence>
<evidence type="ECO:0000256" key="1">
    <source>
        <dbReference type="SAM" id="MobiDB-lite"/>
    </source>
</evidence>